<evidence type="ECO:0000313" key="2">
    <source>
        <dbReference type="Proteomes" id="UP000694888"/>
    </source>
</evidence>
<reference evidence="3" key="1">
    <citation type="submission" date="2025-08" db="UniProtKB">
        <authorList>
            <consortium name="RefSeq"/>
        </authorList>
    </citation>
    <scope>IDENTIFICATION</scope>
</reference>
<proteinExistence type="predicted"/>
<organism evidence="2 3">
    <name type="scientific">Aplysia californica</name>
    <name type="common">California sea hare</name>
    <dbReference type="NCBI Taxonomy" id="6500"/>
    <lineage>
        <taxon>Eukaryota</taxon>
        <taxon>Metazoa</taxon>
        <taxon>Spiralia</taxon>
        <taxon>Lophotrochozoa</taxon>
        <taxon>Mollusca</taxon>
        <taxon>Gastropoda</taxon>
        <taxon>Heterobranchia</taxon>
        <taxon>Euthyneura</taxon>
        <taxon>Tectipleura</taxon>
        <taxon>Aplysiida</taxon>
        <taxon>Aplysioidea</taxon>
        <taxon>Aplysiidae</taxon>
        <taxon>Aplysia</taxon>
    </lineage>
</organism>
<sequence>MIRVHKCRVKLPPLQMSHTPLAPPPHLTRPPHTDTDHHSPPPRDVFTSRVCSLKVTPSGGPSDIEYLKGKLGYCMPSEQEVLKSHTRVPRPPASVLTRPPTHGHKTSRVPRKSGVRETTPKRKTLSFDLRHDSSQSKGLTEVEYTNMMKRRDSQRQDLLQQKVEAVQRLRRRNSDLRKASLSMEGGSDLTDEEEEKRIRAMRQFIRRDTLRAAFKATENPFKRALRAAKDKGGRTGSGSSDDYDESPCETYSDDDDDDNSKKERRTTRKKRTGEGIGSHNTSIRTISEESFP</sequence>
<accession>A0ABM1A636</accession>
<feature type="region of interest" description="Disordered" evidence="1">
    <location>
        <begin position="83"/>
        <end position="119"/>
    </location>
</feature>
<feature type="region of interest" description="Disordered" evidence="1">
    <location>
        <begin position="9"/>
        <end position="43"/>
    </location>
</feature>
<feature type="compositionally biased region" description="Basic and acidic residues" evidence="1">
    <location>
        <begin position="31"/>
        <end position="41"/>
    </location>
</feature>
<dbReference type="GeneID" id="106012620"/>
<gene>
    <name evidence="3" type="primary">LOC106012620</name>
</gene>
<evidence type="ECO:0000313" key="3">
    <source>
        <dbReference type="RefSeq" id="XP_012941549.1"/>
    </source>
</evidence>
<evidence type="ECO:0000256" key="1">
    <source>
        <dbReference type="SAM" id="MobiDB-lite"/>
    </source>
</evidence>
<feature type="compositionally biased region" description="Basic residues" evidence="1">
    <location>
        <begin position="262"/>
        <end position="271"/>
    </location>
</feature>
<feature type="compositionally biased region" description="Acidic residues" evidence="1">
    <location>
        <begin position="241"/>
        <end position="258"/>
    </location>
</feature>
<name>A0ABM1A636_APLCA</name>
<feature type="region of interest" description="Disordered" evidence="1">
    <location>
        <begin position="225"/>
        <end position="292"/>
    </location>
</feature>
<dbReference type="RefSeq" id="XP_012941549.1">
    <property type="nucleotide sequence ID" value="XM_013086095.2"/>
</dbReference>
<keyword evidence="2" id="KW-1185">Reference proteome</keyword>
<protein>
    <submittedName>
        <fullName evidence="3">Uncharacterized protein LOC106012620</fullName>
    </submittedName>
</protein>
<dbReference type="Proteomes" id="UP000694888">
    <property type="component" value="Unplaced"/>
</dbReference>
<feature type="compositionally biased region" description="Basic residues" evidence="1">
    <location>
        <begin position="101"/>
        <end position="113"/>
    </location>
</feature>